<evidence type="ECO:0000256" key="5">
    <source>
        <dbReference type="PROSITE-ProRule" id="PRU00108"/>
    </source>
</evidence>
<dbReference type="SMART" id="SM00389">
    <property type="entry name" value="HOX"/>
    <property type="match status" value="1"/>
</dbReference>
<dbReference type="Gene3D" id="1.10.10.60">
    <property type="entry name" value="Homeodomain-like"/>
    <property type="match status" value="1"/>
</dbReference>
<keyword evidence="8" id="KW-1185">Reference proteome</keyword>
<evidence type="ECO:0000256" key="6">
    <source>
        <dbReference type="RuleBase" id="RU000682"/>
    </source>
</evidence>
<keyword evidence="3 5" id="KW-0371">Homeobox</keyword>
<evidence type="ECO:0000313" key="9">
    <source>
        <dbReference type="WBParaSite" id="SMUV_0000599301-mRNA-1"/>
    </source>
</evidence>
<keyword evidence="4 5" id="KW-0539">Nucleus</keyword>
<accession>A0A0N5AN19</accession>
<sequence>MGYCDPEFSQEQIDCICEALYRAKDGKKLAQLFAGNDYNLMLYHCQHSNVVIRAYLYMLFYCQRFEEFFQVIASHTFEQKYFKELQDLWYEAHYAQNEQRRQKELGAVEKYRLRQKYKPPMTIWDGEETIYNFKENARKVLRIFYKRNKYPTLEEKNEISKLTDLKIVQISNWFKNRRQRDKPRGVC</sequence>
<comment type="subcellular location">
    <subcellularLocation>
        <location evidence="1 5 6">Nucleus</location>
    </subcellularLocation>
</comment>
<dbReference type="AlphaFoldDB" id="A0A0N5AN19"/>
<dbReference type="GO" id="GO:0005667">
    <property type="term" value="C:transcription regulator complex"/>
    <property type="evidence" value="ECO:0007669"/>
    <property type="project" value="TreeGrafter"/>
</dbReference>
<dbReference type="PANTHER" id="PTHR10390">
    <property type="entry name" value="HOMEOBOX PROTEIN SIX"/>
    <property type="match status" value="1"/>
</dbReference>
<dbReference type="Pfam" id="PF16878">
    <property type="entry name" value="SIX1_SD"/>
    <property type="match status" value="1"/>
</dbReference>
<proteinExistence type="predicted"/>
<name>A0A0N5AN19_9BILA</name>
<dbReference type="GO" id="GO:0000978">
    <property type="term" value="F:RNA polymerase II cis-regulatory region sequence-specific DNA binding"/>
    <property type="evidence" value="ECO:0007669"/>
    <property type="project" value="TreeGrafter"/>
</dbReference>
<evidence type="ECO:0000259" key="7">
    <source>
        <dbReference type="PROSITE" id="PS50071"/>
    </source>
</evidence>
<protein>
    <submittedName>
        <fullName evidence="9">Homeobox domain-containing protein</fullName>
    </submittedName>
</protein>
<evidence type="ECO:0000313" key="8">
    <source>
        <dbReference type="Proteomes" id="UP000046393"/>
    </source>
</evidence>
<feature type="domain" description="Homeobox" evidence="7">
    <location>
        <begin position="133"/>
        <end position="184"/>
    </location>
</feature>
<dbReference type="PROSITE" id="PS00027">
    <property type="entry name" value="HOMEOBOX_1"/>
    <property type="match status" value="1"/>
</dbReference>
<dbReference type="WBParaSite" id="SMUV_0000599301-mRNA-1">
    <property type="protein sequence ID" value="SMUV_0000599301-mRNA-1"/>
    <property type="gene ID" value="SMUV_0000599301"/>
</dbReference>
<evidence type="ECO:0000256" key="4">
    <source>
        <dbReference type="ARBA" id="ARBA00023242"/>
    </source>
</evidence>
<evidence type="ECO:0000256" key="2">
    <source>
        <dbReference type="ARBA" id="ARBA00023125"/>
    </source>
</evidence>
<evidence type="ECO:0000256" key="3">
    <source>
        <dbReference type="ARBA" id="ARBA00023155"/>
    </source>
</evidence>
<dbReference type="Proteomes" id="UP000046393">
    <property type="component" value="Unplaced"/>
</dbReference>
<reference evidence="9" key="1">
    <citation type="submission" date="2017-02" db="UniProtKB">
        <authorList>
            <consortium name="WormBaseParasite"/>
        </authorList>
    </citation>
    <scope>IDENTIFICATION</scope>
</reference>
<feature type="DNA-binding region" description="Homeobox" evidence="5">
    <location>
        <begin position="135"/>
        <end position="185"/>
    </location>
</feature>
<dbReference type="InterPro" id="IPR017970">
    <property type="entry name" value="Homeobox_CS"/>
</dbReference>
<dbReference type="SUPFAM" id="SSF46689">
    <property type="entry name" value="Homeodomain-like"/>
    <property type="match status" value="1"/>
</dbReference>
<dbReference type="CDD" id="cd00086">
    <property type="entry name" value="homeodomain"/>
    <property type="match status" value="1"/>
</dbReference>
<dbReference type="STRING" id="451379.A0A0N5AN19"/>
<dbReference type="GO" id="GO:0005634">
    <property type="term" value="C:nucleus"/>
    <property type="evidence" value="ECO:0007669"/>
    <property type="project" value="UniProtKB-SubCell"/>
</dbReference>
<dbReference type="InterPro" id="IPR031701">
    <property type="entry name" value="SIX1_SD"/>
</dbReference>
<dbReference type="PANTHER" id="PTHR10390:SF44">
    <property type="entry name" value="SIX HOMEOBOX 4"/>
    <property type="match status" value="1"/>
</dbReference>
<dbReference type="GO" id="GO:0000981">
    <property type="term" value="F:DNA-binding transcription factor activity, RNA polymerase II-specific"/>
    <property type="evidence" value="ECO:0007669"/>
    <property type="project" value="InterPro"/>
</dbReference>
<dbReference type="InterPro" id="IPR001356">
    <property type="entry name" value="HD"/>
</dbReference>
<dbReference type="Pfam" id="PF00046">
    <property type="entry name" value="Homeodomain"/>
    <property type="match status" value="1"/>
</dbReference>
<organism evidence="8 9">
    <name type="scientific">Syphacia muris</name>
    <dbReference type="NCBI Taxonomy" id="451379"/>
    <lineage>
        <taxon>Eukaryota</taxon>
        <taxon>Metazoa</taxon>
        <taxon>Ecdysozoa</taxon>
        <taxon>Nematoda</taxon>
        <taxon>Chromadorea</taxon>
        <taxon>Rhabditida</taxon>
        <taxon>Spirurina</taxon>
        <taxon>Oxyuridomorpha</taxon>
        <taxon>Oxyuroidea</taxon>
        <taxon>Oxyuridae</taxon>
        <taxon>Syphacia</taxon>
    </lineage>
</organism>
<evidence type="ECO:0000256" key="1">
    <source>
        <dbReference type="ARBA" id="ARBA00004123"/>
    </source>
</evidence>
<dbReference type="PROSITE" id="PS50071">
    <property type="entry name" value="HOMEOBOX_2"/>
    <property type="match status" value="1"/>
</dbReference>
<keyword evidence="2 5" id="KW-0238">DNA-binding</keyword>
<dbReference type="InterPro" id="IPR009057">
    <property type="entry name" value="Homeodomain-like_sf"/>
</dbReference>